<dbReference type="InterPro" id="IPR018756">
    <property type="entry name" value="DUF2314"/>
</dbReference>
<dbReference type="Pfam" id="PF10077">
    <property type="entry name" value="DUF2314"/>
    <property type="match status" value="1"/>
</dbReference>
<organism evidence="3 4">
    <name type="scientific">Tahibacter aquaticus</name>
    <dbReference type="NCBI Taxonomy" id="520092"/>
    <lineage>
        <taxon>Bacteria</taxon>
        <taxon>Pseudomonadati</taxon>
        <taxon>Pseudomonadota</taxon>
        <taxon>Gammaproteobacteria</taxon>
        <taxon>Lysobacterales</taxon>
        <taxon>Rhodanobacteraceae</taxon>
        <taxon>Tahibacter</taxon>
    </lineage>
</organism>
<name>A0A4R6YLY6_9GAMM</name>
<comment type="caution">
    <text evidence="3">The sequence shown here is derived from an EMBL/GenBank/DDBJ whole genome shotgun (WGS) entry which is preliminary data.</text>
</comment>
<dbReference type="EMBL" id="SNZH01000021">
    <property type="protein sequence ID" value="TDR38345.1"/>
    <property type="molecule type" value="Genomic_DNA"/>
</dbReference>
<gene>
    <name evidence="3" type="ORF">DFR29_12117</name>
</gene>
<dbReference type="AlphaFoldDB" id="A0A4R6YLY6"/>
<sequence>MTARCRNFSRVIGRSLVGWLFSGIGAMGVMAHDVEPPRAKPSDSMAARSSAASRPSEEGRLISIVVLLKVPRELGERDVAEAAAQIGGHGGLNNDPAPVVSMPPYFRVRLPSGSYVVNDIDEPYLPANDPSIASISDGRLRDAVAGHRAWMSVDWAANKEPNDLRQAYGDIGKLIVALAGPNAVALYSPDLGQFGAYNERVLSSLASDDPLVVFDTSVNDVGVVSIRDDDQKLVVASTQARDQWTRFVDAFEHRRGTQFAVKGRLVEGQLVEHMWLSVTALDRDQVHGTLDNVPTALPSFKRGQDLHIRREDVDDWLYLDAERQPVGGFTLPVLEEAVDRGAQ</sequence>
<proteinExistence type="predicted"/>
<evidence type="ECO:0000256" key="1">
    <source>
        <dbReference type="SAM" id="MobiDB-lite"/>
    </source>
</evidence>
<accession>A0A4R6YLY6</accession>
<protein>
    <submittedName>
        <fullName evidence="3">Uncharacterized protein YegJ (DUF2314 family)</fullName>
    </submittedName>
</protein>
<keyword evidence="4" id="KW-1185">Reference proteome</keyword>
<evidence type="ECO:0000313" key="4">
    <source>
        <dbReference type="Proteomes" id="UP000295293"/>
    </source>
</evidence>
<evidence type="ECO:0000313" key="3">
    <source>
        <dbReference type="EMBL" id="TDR38345.1"/>
    </source>
</evidence>
<feature type="region of interest" description="Disordered" evidence="1">
    <location>
        <begin position="35"/>
        <end position="54"/>
    </location>
</feature>
<dbReference type="Proteomes" id="UP000295293">
    <property type="component" value="Unassembled WGS sequence"/>
</dbReference>
<evidence type="ECO:0000259" key="2">
    <source>
        <dbReference type="Pfam" id="PF10077"/>
    </source>
</evidence>
<feature type="domain" description="DUF2314" evidence="2">
    <location>
        <begin position="230"/>
        <end position="337"/>
    </location>
</feature>
<feature type="compositionally biased region" description="Low complexity" evidence="1">
    <location>
        <begin position="42"/>
        <end position="54"/>
    </location>
</feature>
<reference evidence="3 4" key="1">
    <citation type="submission" date="2019-03" db="EMBL/GenBank/DDBJ databases">
        <title>Genomic Encyclopedia of Type Strains, Phase IV (KMG-IV): sequencing the most valuable type-strain genomes for metagenomic binning, comparative biology and taxonomic classification.</title>
        <authorList>
            <person name="Goeker M."/>
        </authorList>
    </citation>
    <scope>NUCLEOTIDE SEQUENCE [LARGE SCALE GENOMIC DNA]</scope>
    <source>
        <strain evidence="3 4">DSM 21667</strain>
    </source>
</reference>